<evidence type="ECO:0000313" key="3">
    <source>
        <dbReference type="EMBL" id="MFH4983116.1"/>
    </source>
</evidence>
<feature type="compositionally biased region" description="Basic and acidic residues" evidence="1">
    <location>
        <begin position="320"/>
        <end position="330"/>
    </location>
</feature>
<dbReference type="EMBL" id="JBGFUD010011142">
    <property type="protein sequence ID" value="MFH4983116.1"/>
    <property type="molecule type" value="Genomic_DNA"/>
</dbReference>
<organism evidence="3 4">
    <name type="scientific">Gnathostoma spinigerum</name>
    <dbReference type="NCBI Taxonomy" id="75299"/>
    <lineage>
        <taxon>Eukaryota</taxon>
        <taxon>Metazoa</taxon>
        <taxon>Ecdysozoa</taxon>
        <taxon>Nematoda</taxon>
        <taxon>Chromadorea</taxon>
        <taxon>Rhabditida</taxon>
        <taxon>Spirurina</taxon>
        <taxon>Gnathostomatomorpha</taxon>
        <taxon>Gnathostomatoidea</taxon>
        <taxon>Gnathostomatidae</taxon>
        <taxon>Gnathostoma</taxon>
    </lineage>
</organism>
<reference evidence="3 4" key="1">
    <citation type="submission" date="2024-08" db="EMBL/GenBank/DDBJ databases">
        <title>Gnathostoma spinigerum genome.</title>
        <authorList>
            <person name="Gonzalez-Bertolin B."/>
            <person name="Monzon S."/>
            <person name="Zaballos A."/>
            <person name="Jimenez P."/>
            <person name="Dekumyoy P."/>
            <person name="Varona S."/>
            <person name="Cuesta I."/>
            <person name="Sumanam S."/>
            <person name="Adisakwattana P."/>
            <person name="Gasser R.B."/>
            <person name="Hernandez-Gonzalez A."/>
            <person name="Young N.D."/>
            <person name="Perteguer M.J."/>
        </authorList>
    </citation>
    <scope>NUCLEOTIDE SEQUENCE [LARGE SCALE GENOMIC DNA]</scope>
    <source>
        <strain evidence="3">AL3</strain>
        <tissue evidence="3">Liver</tissue>
    </source>
</reference>
<dbReference type="Proteomes" id="UP001608902">
    <property type="component" value="Unassembled WGS sequence"/>
</dbReference>
<comment type="caution">
    <text evidence="3">The sequence shown here is derived from an EMBL/GenBank/DDBJ whole genome shotgun (WGS) entry which is preliminary data.</text>
</comment>
<name>A0ABD6EUV6_9BILA</name>
<protein>
    <submittedName>
        <fullName evidence="3">Uncharacterized protein</fullName>
    </submittedName>
</protein>
<accession>A0ABD6EUV6</accession>
<keyword evidence="2" id="KW-0812">Transmembrane</keyword>
<sequence>MRLFYIIRTVQILIGLTIIYIMLTTTLLCGYSDFDKFFSNSSASCHSILLAKYFYPTRTKNYIHRSRTLQTAIPVTQKVIPTTNEYYISRKKTHQVNKEMTITLDTAIKSVQHWDTTAASKPANNESVHNAVSFALPSELTDFNESTPALQEDEPDLLQNTTSIPSPESLRIRATSSFTTTSESAYKSPKKLSTSPAYQTRSVLVSGYTKPGTKASASINDHNLRRLQGNGTAVTTSEPPRNQNSWSSYKASAGFSTNQTSFTTSSDSLHRNSSFINNETSRQKFPPLPSRRRDITSSKSMKVTRPIQKTEVRGTTSSSKNRENASEEKDQNTVYQVFFLHSAFRFCDSAPSLQQISRVFS</sequence>
<feature type="region of interest" description="Disordered" evidence="1">
    <location>
        <begin position="145"/>
        <end position="196"/>
    </location>
</feature>
<keyword evidence="2" id="KW-0472">Membrane</keyword>
<keyword evidence="4" id="KW-1185">Reference proteome</keyword>
<feature type="transmembrane region" description="Helical" evidence="2">
    <location>
        <begin position="12"/>
        <end position="31"/>
    </location>
</feature>
<feature type="region of interest" description="Disordered" evidence="1">
    <location>
        <begin position="261"/>
        <end position="330"/>
    </location>
</feature>
<dbReference type="AlphaFoldDB" id="A0ABD6EUV6"/>
<evidence type="ECO:0000313" key="4">
    <source>
        <dbReference type="Proteomes" id="UP001608902"/>
    </source>
</evidence>
<keyword evidence="2" id="KW-1133">Transmembrane helix</keyword>
<evidence type="ECO:0000256" key="1">
    <source>
        <dbReference type="SAM" id="MobiDB-lite"/>
    </source>
</evidence>
<gene>
    <name evidence="3" type="ORF">AB6A40_009825</name>
</gene>
<feature type="compositionally biased region" description="Low complexity" evidence="1">
    <location>
        <begin position="175"/>
        <end position="184"/>
    </location>
</feature>
<evidence type="ECO:0000256" key="2">
    <source>
        <dbReference type="SAM" id="Phobius"/>
    </source>
</evidence>
<feature type="compositionally biased region" description="Polar residues" evidence="1">
    <location>
        <begin position="271"/>
        <end position="280"/>
    </location>
</feature>
<proteinExistence type="predicted"/>